<dbReference type="EMBL" id="LWBS01000422">
    <property type="protein sequence ID" value="OAP90277.1"/>
    <property type="molecule type" value="Genomic_DNA"/>
</dbReference>
<reference evidence="3" key="1">
    <citation type="submission" date="2016-04" db="EMBL/GenBank/DDBJ databases">
        <title>Fast-growing isolate from the root nodules of Vavilovia formosa.</title>
        <authorList>
            <person name="Kimeklis A."/>
            <person name="Safronova V."/>
            <person name="Belimov A."/>
            <person name="Andronov E."/>
        </authorList>
    </citation>
    <scope>NUCLEOTIDE SEQUENCE [LARGE SCALE GENOMIC DNA]</scope>
    <source>
        <strain evidence="3">Vaf-46</strain>
    </source>
</reference>
<evidence type="ECO:0000313" key="3">
    <source>
        <dbReference type="EMBL" id="OAP90277.1"/>
    </source>
</evidence>
<sequence>MDRNEPGKGLAVITGASTGIGYELAKCAAQGGYDLIIAADETRIQQAAASLKEFGTSVQAIETDLSTEDGVDQLMEAIESCRRSVDLLMANAGRGLGKGFLDQDFAEARKVVDTNIVGTIYLVQQVGNLMRSRGEGRILLTGSMAGFMPGSYQAVYNGTKAFISSFSFALREELKETGVTVSCLMPGATDTEFFERADLMDTSVGQAKKDDPADVAKIGIDAMMDGEGDVVSGWKNKLQAAVANVTPASILAHQHAKMAEPGSGKE</sequence>
<dbReference type="AlphaFoldDB" id="A0A179BEX8"/>
<comment type="similarity">
    <text evidence="1">Belongs to the short-chain dehydrogenases/reductases (SDR) family.</text>
</comment>
<accession>A0A179BEX8</accession>
<dbReference type="Pfam" id="PF00106">
    <property type="entry name" value="adh_short"/>
    <property type="match status" value="1"/>
</dbReference>
<dbReference type="InterPro" id="IPR002347">
    <property type="entry name" value="SDR_fam"/>
</dbReference>
<name>A0A179BEX8_RHILE</name>
<dbReference type="SUPFAM" id="SSF51735">
    <property type="entry name" value="NAD(P)-binding Rossmann-fold domains"/>
    <property type="match status" value="1"/>
</dbReference>
<comment type="caution">
    <text evidence="3">The sequence shown here is derived from an EMBL/GenBank/DDBJ whole genome shotgun (WGS) entry which is preliminary data.</text>
</comment>
<dbReference type="PANTHER" id="PTHR44196:SF2">
    <property type="entry name" value="SHORT-CHAIN DEHYDROGENASE-RELATED"/>
    <property type="match status" value="1"/>
</dbReference>
<dbReference type="GO" id="GO:0016491">
    <property type="term" value="F:oxidoreductase activity"/>
    <property type="evidence" value="ECO:0007669"/>
    <property type="project" value="UniProtKB-KW"/>
</dbReference>
<evidence type="ECO:0000256" key="1">
    <source>
        <dbReference type="ARBA" id="ARBA00006484"/>
    </source>
</evidence>
<dbReference type="PROSITE" id="PS00061">
    <property type="entry name" value="ADH_SHORT"/>
    <property type="match status" value="1"/>
</dbReference>
<dbReference type="PRINTS" id="PR00081">
    <property type="entry name" value="GDHRDH"/>
</dbReference>
<keyword evidence="2" id="KW-0560">Oxidoreductase</keyword>
<dbReference type="InterPro" id="IPR020904">
    <property type="entry name" value="Sc_DH/Rdtase_CS"/>
</dbReference>
<dbReference type="InterPro" id="IPR036291">
    <property type="entry name" value="NAD(P)-bd_dom_sf"/>
</dbReference>
<evidence type="ECO:0000256" key="2">
    <source>
        <dbReference type="ARBA" id="ARBA00023002"/>
    </source>
</evidence>
<gene>
    <name evidence="3" type="ORF">A4U53_30070</name>
</gene>
<dbReference type="GO" id="GO:0016020">
    <property type="term" value="C:membrane"/>
    <property type="evidence" value="ECO:0007669"/>
    <property type="project" value="TreeGrafter"/>
</dbReference>
<dbReference type="PANTHER" id="PTHR44196">
    <property type="entry name" value="DEHYDROGENASE/REDUCTASE SDR FAMILY MEMBER 7B"/>
    <property type="match status" value="1"/>
</dbReference>
<dbReference type="Gene3D" id="3.40.50.720">
    <property type="entry name" value="NAD(P)-binding Rossmann-like Domain"/>
    <property type="match status" value="1"/>
</dbReference>
<dbReference type="CDD" id="cd05233">
    <property type="entry name" value="SDR_c"/>
    <property type="match status" value="1"/>
</dbReference>
<protein>
    <submittedName>
        <fullName evidence="3">Oxidoreductase</fullName>
    </submittedName>
</protein>
<proteinExistence type="inferred from homology"/>
<organism evidence="3">
    <name type="scientific">Rhizobium leguminosarum</name>
    <dbReference type="NCBI Taxonomy" id="384"/>
    <lineage>
        <taxon>Bacteria</taxon>
        <taxon>Pseudomonadati</taxon>
        <taxon>Pseudomonadota</taxon>
        <taxon>Alphaproteobacteria</taxon>
        <taxon>Hyphomicrobiales</taxon>
        <taxon>Rhizobiaceae</taxon>
        <taxon>Rhizobium/Agrobacterium group</taxon>
        <taxon>Rhizobium</taxon>
    </lineage>
</organism>